<feature type="transmembrane region" description="Helical" evidence="6">
    <location>
        <begin position="318"/>
        <end position="340"/>
    </location>
</feature>
<dbReference type="Gene3D" id="1.20.1250.20">
    <property type="entry name" value="MFS general substrate transporter like domains"/>
    <property type="match status" value="1"/>
</dbReference>
<comment type="subcellular location">
    <subcellularLocation>
        <location evidence="1">Membrane</location>
        <topology evidence="1">Multi-pass membrane protein</topology>
    </subcellularLocation>
</comment>
<evidence type="ECO:0000256" key="6">
    <source>
        <dbReference type="SAM" id="Phobius"/>
    </source>
</evidence>
<evidence type="ECO:0000256" key="1">
    <source>
        <dbReference type="ARBA" id="ARBA00004141"/>
    </source>
</evidence>
<keyword evidence="4 6" id="KW-0472">Membrane</keyword>
<dbReference type="AlphaFoldDB" id="A0A9Q8Z3H2"/>
<feature type="transmembrane region" description="Helical" evidence="6">
    <location>
        <begin position="248"/>
        <end position="268"/>
    </location>
</feature>
<feature type="region of interest" description="Disordered" evidence="5">
    <location>
        <begin position="606"/>
        <end position="628"/>
    </location>
</feature>
<dbReference type="OrthoDB" id="440553at2759"/>
<name>A0A9Q8Z3H2_CURCL</name>
<keyword evidence="2 6" id="KW-0812">Transmembrane</keyword>
<dbReference type="PROSITE" id="PS50850">
    <property type="entry name" value="MFS"/>
    <property type="match status" value="1"/>
</dbReference>
<feature type="transmembrane region" description="Helical" evidence="6">
    <location>
        <begin position="161"/>
        <end position="180"/>
    </location>
</feature>
<evidence type="ECO:0000259" key="7">
    <source>
        <dbReference type="PROSITE" id="PS50850"/>
    </source>
</evidence>
<dbReference type="GO" id="GO:0022857">
    <property type="term" value="F:transmembrane transporter activity"/>
    <property type="evidence" value="ECO:0007669"/>
    <property type="project" value="InterPro"/>
</dbReference>
<accession>A0A9Q8Z3H2</accession>
<evidence type="ECO:0000313" key="8">
    <source>
        <dbReference type="EMBL" id="USP75032.1"/>
    </source>
</evidence>
<feature type="transmembrane region" description="Helical" evidence="6">
    <location>
        <begin position="220"/>
        <end position="242"/>
    </location>
</feature>
<evidence type="ECO:0000256" key="3">
    <source>
        <dbReference type="ARBA" id="ARBA00022989"/>
    </source>
</evidence>
<gene>
    <name evidence="8" type="ORF">yc1106_02306</name>
</gene>
<evidence type="ECO:0000256" key="4">
    <source>
        <dbReference type="ARBA" id="ARBA00023136"/>
    </source>
</evidence>
<dbReference type="SUPFAM" id="SSF103473">
    <property type="entry name" value="MFS general substrate transporter"/>
    <property type="match status" value="1"/>
</dbReference>
<feature type="transmembrane region" description="Helical" evidence="6">
    <location>
        <begin position="566"/>
        <end position="583"/>
    </location>
</feature>
<dbReference type="InterPro" id="IPR011701">
    <property type="entry name" value="MFS"/>
</dbReference>
<dbReference type="EMBL" id="CP089275">
    <property type="protein sequence ID" value="USP75032.1"/>
    <property type="molecule type" value="Genomic_DNA"/>
</dbReference>
<evidence type="ECO:0000313" key="9">
    <source>
        <dbReference type="Proteomes" id="UP001056012"/>
    </source>
</evidence>
<keyword evidence="3 6" id="KW-1133">Transmembrane helix</keyword>
<dbReference type="Pfam" id="PF07690">
    <property type="entry name" value="MFS_1"/>
    <property type="match status" value="1"/>
</dbReference>
<feature type="transmembrane region" description="Helical" evidence="6">
    <location>
        <begin position="361"/>
        <end position="383"/>
    </location>
</feature>
<dbReference type="VEuPathDB" id="FungiDB:yc1106_02306"/>
<reference evidence="8" key="1">
    <citation type="submission" date="2021-12" db="EMBL/GenBank/DDBJ databases">
        <title>Curvularia clavata genome.</title>
        <authorList>
            <person name="Cao Y."/>
        </authorList>
    </citation>
    <scope>NUCLEOTIDE SEQUENCE</scope>
    <source>
        <strain evidence="8">Yc1106</strain>
    </source>
</reference>
<feature type="transmembrane region" description="Helical" evidence="6">
    <location>
        <begin position="429"/>
        <end position="447"/>
    </location>
</feature>
<feature type="transmembrane region" description="Helical" evidence="6">
    <location>
        <begin position="459"/>
        <end position="479"/>
    </location>
</feature>
<keyword evidence="9" id="KW-1185">Reference proteome</keyword>
<feature type="transmembrane region" description="Helical" evidence="6">
    <location>
        <begin position="289"/>
        <end position="312"/>
    </location>
</feature>
<dbReference type="Proteomes" id="UP001056012">
    <property type="component" value="Chromosome 2"/>
</dbReference>
<organism evidence="8 9">
    <name type="scientific">Curvularia clavata</name>
    <dbReference type="NCBI Taxonomy" id="95742"/>
    <lineage>
        <taxon>Eukaryota</taxon>
        <taxon>Fungi</taxon>
        <taxon>Dikarya</taxon>
        <taxon>Ascomycota</taxon>
        <taxon>Pezizomycotina</taxon>
        <taxon>Dothideomycetes</taxon>
        <taxon>Pleosporomycetidae</taxon>
        <taxon>Pleosporales</taxon>
        <taxon>Pleosporineae</taxon>
        <taxon>Pleosporaceae</taxon>
        <taxon>Curvularia</taxon>
    </lineage>
</organism>
<feature type="region of interest" description="Disordered" evidence="5">
    <location>
        <begin position="1"/>
        <end position="30"/>
    </location>
</feature>
<feature type="domain" description="Major facilitator superfamily (MFS) profile" evidence="7">
    <location>
        <begin position="92"/>
        <end position="586"/>
    </location>
</feature>
<feature type="transmembrane region" description="Helical" evidence="6">
    <location>
        <begin position="500"/>
        <end position="519"/>
    </location>
</feature>
<protein>
    <recommendedName>
        <fullName evidence="7">Major facilitator superfamily (MFS) profile domain-containing protein</fullName>
    </recommendedName>
</protein>
<dbReference type="GO" id="GO:0005886">
    <property type="term" value="C:plasma membrane"/>
    <property type="evidence" value="ECO:0007669"/>
    <property type="project" value="TreeGrafter"/>
</dbReference>
<sequence>MTKQSLEESEVHIANREMSDSENSSSHDGLDINKEMDEAIVTPKSFSPKVDATVLANSSTQQLTEMTMDEKRFAADQQAHLPHIEGVRLWILIAVLATGLLMSSLETTIIGTALVSIGSELGDYSRSAEADHCLSDMRRGANIGFLIIFARCSDIFGRRSAFMVALVIFTGFSLACGLAQTMSQLIVFRAFQGVGGGGLYSLAMGIATEVPGPVRSPINGILSSTFAISSAIGPLLGGAIASSSSWRWVFLLNVPVGATIFGIAFWFFPKNSVPLNITFRSLRRLDIPGIVLSLAAIICLIYSLQQGGLVLAWDSAPIITTLTVQGVCWIAFIAWEVYLTKMGKRSTMLPVWPARLFAGRVIGSAMLTSFLSGLPFMTIIVYLPQRFQLENGLSPVGAGVRMLAYLLISSFAAGLASVIYVIKNVLFPFIVVATGLQVIGLGLMSSLSSSSGVQPQQYGYQVILGLGFGISLSSLPLIARLQVGPEDHAVNMGAITQIRILGGVIGVGIGEVILSSQVWSSLGDILSADQVKLLLKSVSNINRFTPEQQAAIRRSYGEAFNLQFRIMTYITLVCFVVCLGCWVRNPIEVRDMEKIETQRREDKVAEILRNKQQDEEKQETPSNDEVKA</sequence>
<feature type="transmembrane region" description="Helical" evidence="6">
    <location>
        <begin position="186"/>
        <end position="208"/>
    </location>
</feature>
<feature type="compositionally biased region" description="Basic and acidic residues" evidence="5">
    <location>
        <begin position="1"/>
        <end position="19"/>
    </location>
</feature>
<feature type="transmembrane region" description="Helical" evidence="6">
    <location>
        <begin position="403"/>
        <end position="422"/>
    </location>
</feature>
<evidence type="ECO:0000256" key="5">
    <source>
        <dbReference type="SAM" id="MobiDB-lite"/>
    </source>
</evidence>
<evidence type="ECO:0000256" key="2">
    <source>
        <dbReference type="ARBA" id="ARBA00022692"/>
    </source>
</evidence>
<dbReference type="PANTHER" id="PTHR23501:SF43">
    <property type="entry name" value="MULTIDRUG TRANSPORTER, PUTATIVE (AFU_ORTHOLOGUE AFUA_6G03040)-RELATED"/>
    <property type="match status" value="1"/>
</dbReference>
<dbReference type="PANTHER" id="PTHR23501">
    <property type="entry name" value="MAJOR FACILITATOR SUPERFAMILY"/>
    <property type="match status" value="1"/>
</dbReference>
<dbReference type="InterPro" id="IPR020846">
    <property type="entry name" value="MFS_dom"/>
</dbReference>
<proteinExistence type="predicted"/>
<dbReference type="InterPro" id="IPR036259">
    <property type="entry name" value="MFS_trans_sf"/>
</dbReference>